<dbReference type="NCBIfam" id="NF033446">
    <property type="entry name" value="BREX_PglZ_2"/>
    <property type="match status" value="1"/>
</dbReference>
<evidence type="ECO:0000259" key="2">
    <source>
        <dbReference type="Pfam" id="PF25862"/>
    </source>
</evidence>
<dbReference type="InterPro" id="IPR047992">
    <property type="entry name" value="BREX_PglZ"/>
</dbReference>
<evidence type="ECO:0000313" key="4">
    <source>
        <dbReference type="EMBL" id="GAA4383490.1"/>
    </source>
</evidence>
<evidence type="ECO:0000259" key="1">
    <source>
        <dbReference type="Pfam" id="PF25861"/>
    </source>
</evidence>
<feature type="domain" description="Alkaline phosphatase-like protein PglZ N-terminal" evidence="2">
    <location>
        <begin position="22"/>
        <end position="105"/>
    </location>
</feature>
<comment type="caution">
    <text evidence="4">The sequence shown here is derived from an EMBL/GenBank/DDBJ whole genome shotgun (WGS) entry which is preliminary data.</text>
</comment>
<reference evidence="5" key="1">
    <citation type="journal article" date="2019" name="Int. J. Syst. Evol. Microbiol.">
        <title>The Global Catalogue of Microorganisms (GCM) 10K type strain sequencing project: providing services to taxonomists for standard genome sequencing and annotation.</title>
        <authorList>
            <consortium name="The Broad Institute Genomics Platform"/>
            <consortium name="The Broad Institute Genome Sequencing Center for Infectious Disease"/>
            <person name="Wu L."/>
            <person name="Ma J."/>
        </authorList>
    </citation>
    <scope>NUCLEOTIDE SEQUENCE [LARGE SCALE GENOMIC DNA]</scope>
    <source>
        <strain evidence="5">JCM 17688</strain>
    </source>
</reference>
<evidence type="ECO:0000259" key="3">
    <source>
        <dbReference type="Pfam" id="PF25863"/>
    </source>
</evidence>
<protein>
    <submittedName>
        <fullName evidence="4">BREX-2 system phosphatase PglZ</fullName>
    </submittedName>
</protein>
<dbReference type="InterPro" id="IPR058880">
    <property type="entry name" value="PglZ_N"/>
</dbReference>
<dbReference type="Pfam" id="PF25862">
    <property type="entry name" value="PglZ_1st"/>
    <property type="match status" value="1"/>
</dbReference>
<dbReference type="RefSeq" id="WP_344989800.1">
    <property type="nucleotide sequence ID" value="NZ_BAABFR010000002.1"/>
</dbReference>
<dbReference type="Proteomes" id="UP001500635">
    <property type="component" value="Unassembled WGS sequence"/>
</dbReference>
<organism evidence="4 5">
    <name type="scientific">Tsukamurella soli</name>
    <dbReference type="NCBI Taxonomy" id="644556"/>
    <lineage>
        <taxon>Bacteria</taxon>
        <taxon>Bacillati</taxon>
        <taxon>Actinomycetota</taxon>
        <taxon>Actinomycetes</taxon>
        <taxon>Mycobacteriales</taxon>
        <taxon>Tsukamurellaceae</taxon>
        <taxon>Tsukamurella</taxon>
    </lineage>
</organism>
<accession>A0ABP8J1X4</accession>
<dbReference type="InterPro" id="IPR058881">
    <property type="entry name" value="PglZ_2nd"/>
</dbReference>
<dbReference type="Pfam" id="PF25861">
    <property type="entry name" value="PglZ_2nd"/>
    <property type="match status" value="1"/>
</dbReference>
<dbReference type="EMBL" id="BAABFR010000002">
    <property type="protein sequence ID" value="GAA4383490.1"/>
    <property type="molecule type" value="Genomic_DNA"/>
</dbReference>
<dbReference type="Pfam" id="PF25863">
    <property type="entry name" value="PglZ_C"/>
    <property type="match status" value="1"/>
</dbReference>
<dbReference type="Pfam" id="PF08665">
    <property type="entry name" value="PglZ"/>
    <property type="match status" value="1"/>
</dbReference>
<evidence type="ECO:0000313" key="5">
    <source>
        <dbReference type="Proteomes" id="UP001500635"/>
    </source>
</evidence>
<dbReference type="InterPro" id="IPR058882">
    <property type="entry name" value="PglZ_C"/>
</dbReference>
<sequence>MTGTADLPDADLVGITSLVRRARDSKHRRGTLAVAAQPVWTGEPEVTVDGQSVRIAVASSVLGMREALLDRHRYDWVVVLTDRTADELPTGVKDHLSSGMVYHLDAWPALREAFKANGQEYGLLSNKHDAARSALRSLPAQVPPAPGGVLTSDHLFGVLAREHFDLAPDSVTPHRIAAWSTQLAATTRFTRWSAEADPVLRQQFYEWLERRLGDAGRVLTALWQKVGPADTVPLGLVAALTDDSAKAAQAFPDPASTAVAVRARLEDRIGLVPAQAEIEVWSSAATLAVGNGDKPGTLRRAGELTAELRATPLLGRSDVLDEALPLRIGRFATALREAVDGGPLAAASDAWEAVRAHAAAKADEFDAPQDVRVGRSALRLLRWSRTDFAEPRGVGDWLHRYRTELAWVDAAIDEAFVGAENAELQTSARRILADVRGRRAQLDAEFASVIAASGVHQPSDGGYLPIEDVLDRVVAPLTARPPAPSYAPAKEQDRSPVLLLVLDGMGAAAAAEILADLARRSPQWQECAVEDLTAALAVLPTVTRFSRTSLLSGELAVGDQRTERDGFAAWLARNHLPAQHTPLFHKAQLDALSGEGSVAPEVRAAIDDTTRTPVVACVLNTIDDALDKSDPGGTVWTVGQVRHLEALLGAAGTVGRTVVLVSDHGHVVERSEAPSAQRGERISARYRPAEMDAEVGEVLVEGPRVLADGGRAVLAVDEQLRYTGKKAGYHGGATLAEATVPIAVLVKGAVPVHLPLEPRPTTPPAFWTGSVAEAGDPVPIPAPSAPTKPARRRPSAGEVGLFDLPAQPAATERDRVTALLESDLLRSQVRTFAHRWPLDAVGEVVREAVLGNGVLPLARADELLGSRGRVGRTASILQQVFNMDGVEVISVHGSEVRLEPAVLFEQFGVPR</sequence>
<gene>
    <name evidence="4" type="primary">pglZ</name>
    <name evidence="4" type="ORF">GCM10023147_02780</name>
</gene>
<proteinExistence type="predicted"/>
<feature type="domain" description="Alkaline phosphatase-like protein PglZ second" evidence="1">
    <location>
        <begin position="178"/>
        <end position="319"/>
    </location>
</feature>
<dbReference type="SUPFAM" id="SSF53649">
    <property type="entry name" value="Alkaline phosphatase-like"/>
    <property type="match status" value="1"/>
</dbReference>
<name>A0ABP8J1X4_9ACTN</name>
<dbReference type="InterPro" id="IPR017850">
    <property type="entry name" value="Alkaline_phosphatase_core_sf"/>
</dbReference>
<keyword evidence="5" id="KW-1185">Reference proteome</keyword>
<feature type="domain" description="Alkaline phosphatase-like protein PglZ C-terminal" evidence="3">
    <location>
        <begin position="812"/>
        <end position="908"/>
    </location>
</feature>